<comment type="caution">
    <text evidence="7">The sequence shown here is derived from an EMBL/GenBank/DDBJ whole genome shotgun (WGS) entry which is preliminary data.</text>
</comment>
<dbReference type="Proteomes" id="UP000241394">
    <property type="component" value="Chromosome LG1"/>
</dbReference>
<dbReference type="PANTHER" id="PTHR35630:SF1">
    <property type="entry name" value="LEGUMINOSIN GROUP486 SECRETED PEPTIDE"/>
    <property type="match status" value="1"/>
</dbReference>
<proteinExistence type="inferred from homology"/>
<dbReference type="InParanoid" id="A0A2R6S0C0"/>
<feature type="signal peptide" evidence="6">
    <location>
        <begin position="1"/>
        <end position="17"/>
    </location>
</feature>
<gene>
    <name evidence="7" type="ORF">CEY00_Acc00250</name>
</gene>
<dbReference type="AlphaFoldDB" id="A0A2R6S0C0"/>
<evidence type="ECO:0000256" key="3">
    <source>
        <dbReference type="ARBA" id="ARBA00022471"/>
    </source>
</evidence>
<evidence type="ECO:0000256" key="5">
    <source>
        <dbReference type="ARBA" id="ARBA00022729"/>
    </source>
</evidence>
<evidence type="ECO:0000313" key="8">
    <source>
        <dbReference type="Proteomes" id="UP000241394"/>
    </source>
</evidence>
<keyword evidence="3" id="KW-0713">Self-incompatibility</keyword>
<dbReference type="OrthoDB" id="1848419at2759"/>
<dbReference type="EMBL" id="NKQK01000001">
    <property type="protein sequence ID" value="PSS35720.1"/>
    <property type="molecule type" value="Genomic_DNA"/>
</dbReference>
<organism evidence="7 8">
    <name type="scientific">Actinidia chinensis var. chinensis</name>
    <name type="common">Chinese soft-hair kiwi</name>
    <dbReference type="NCBI Taxonomy" id="1590841"/>
    <lineage>
        <taxon>Eukaryota</taxon>
        <taxon>Viridiplantae</taxon>
        <taxon>Streptophyta</taxon>
        <taxon>Embryophyta</taxon>
        <taxon>Tracheophyta</taxon>
        <taxon>Spermatophyta</taxon>
        <taxon>Magnoliopsida</taxon>
        <taxon>eudicotyledons</taxon>
        <taxon>Gunneridae</taxon>
        <taxon>Pentapetalae</taxon>
        <taxon>asterids</taxon>
        <taxon>Ericales</taxon>
        <taxon>Actinidiaceae</taxon>
        <taxon>Actinidia</taxon>
    </lineage>
</organism>
<protein>
    <submittedName>
        <fullName evidence="7">Deoxyhypusine synthase</fullName>
    </submittedName>
</protein>
<keyword evidence="4" id="KW-0964">Secreted</keyword>
<evidence type="ECO:0000256" key="6">
    <source>
        <dbReference type="SAM" id="SignalP"/>
    </source>
</evidence>
<sequence>MASIVYLHFLPLLLCFAFSITLEQKQDQKVALHIINDLPESSDILDLGCRNNGYHKPHQNLTKGDVYRWDIEETKLYNCDALWEKKMVTWAAYDSSRDSPYEEVFWAVKGDGIYLSYRAWDKSTWKKLVNW</sequence>
<dbReference type="Pfam" id="PF05938">
    <property type="entry name" value="Self-incomp_S1"/>
    <property type="match status" value="1"/>
</dbReference>
<comment type="similarity">
    <text evidence="2">Belongs to the plant self-incompatibility (S1) protein family.</text>
</comment>
<reference evidence="7 8" key="1">
    <citation type="submission" date="2017-07" db="EMBL/GenBank/DDBJ databases">
        <title>An improved, manually edited Actinidia chinensis var. chinensis (kiwifruit) genome highlights the challenges associated with draft genomes and gene prediction in plants.</title>
        <authorList>
            <person name="Pilkington S."/>
            <person name="Crowhurst R."/>
            <person name="Hilario E."/>
            <person name="Nardozza S."/>
            <person name="Fraser L."/>
            <person name="Peng Y."/>
            <person name="Gunaseelan K."/>
            <person name="Simpson R."/>
            <person name="Tahir J."/>
            <person name="Deroles S."/>
            <person name="Templeton K."/>
            <person name="Luo Z."/>
            <person name="Davy M."/>
            <person name="Cheng C."/>
            <person name="Mcneilage M."/>
            <person name="Scaglione D."/>
            <person name="Liu Y."/>
            <person name="Zhang Q."/>
            <person name="Datson P."/>
            <person name="De Silva N."/>
            <person name="Gardiner S."/>
            <person name="Bassett H."/>
            <person name="Chagne D."/>
            <person name="Mccallum J."/>
            <person name="Dzierzon H."/>
            <person name="Deng C."/>
            <person name="Wang Y.-Y."/>
            <person name="Barron N."/>
            <person name="Manako K."/>
            <person name="Bowen J."/>
            <person name="Foster T."/>
            <person name="Erridge Z."/>
            <person name="Tiffin H."/>
            <person name="Waite C."/>
            <person name="Davies K."/>
            <person name="Grierson E."/>
            <person name="Laing W."/>
            <person name="Kirk R."/>
            <person name="Chen X."/>
            <person name="Wood M."/>
            <person name="Montefiori M."/>
            <person name="Brummell D."/>
            <person name="Schwinn K."/>
            <person name="Catanach A."/>
            <person name="Fullerton C."/>
            <person name="Li D."/>
            <person name="Meiyalaghan S."/>
            <person name="Nieuwenhuizen N."/>
            <person name="Read N."/>
            <person name="Prakash R."/>
            <person name="Hunter D."/>
            <person name="Zhang H."/>
            <person name="Mckenzie M."/>
            <person name="Knabel M."/>
            <person name="Harris A."/>
            <person name="Allan A."/>
            <person name="Chen A."/>
            <person name="Janssen B."/>
            <person name="Plunkett B."/>
            <person name="Dwamena C."/>
            <person name="Voogd C."/>
            <person name="Leif D."/>
            <person name="Lafferty D."/>
            <person name="Souleyre E."/>
            <person name="Varkonyi-Gasic E."/>
            <person name="Gambi F."/>
            <person name="Hanley J."/>
            <person name="Yao J.-L."/>
            <person name="Cheung J."/>
            <person name="David K."/>
            <person name="Warren B."/>
            <person name="Marsh K."/>
            <person name="Snowden K."/>
            <person name="Lin-Wang K."/>
            <person name="Brian L."/>
            <person name="Martinez-Sanchez M."/>
            <person name="Wang M."/>
            <person name="Ileperuma N."/>
            <person name="Macnee N."/>
            <person name="Campin R."/>
            <person name="Mcatee P."/>
            <person name="Drummond R."/>
            <person name="Espley R."/>
            <person name="Ireland H."/>
            <person name="Wu R."/>
            <person name="Atkinson R."/>
            <person name="Karunairetnam S."/>
            <person name="Bulley S."/>
            <person name="Chunkath S."/>
            <person name="Hanley Z."/>
            <person name="Storey R."/>
            <person name="Thrimawithana A."/>
            <person name="Thomson S."/>
            <person name="David C."/>
            <person name="Testolin R."/>
        </authorList>
    </citation>
    <scope>NUCLEOTIDE SEQUENCE [LARGE SCALE GENOMIC DNA]</scope>
    <source>
        <strain evidence="8">cv. Red5</strain>
        <tissue evidence="7">Young leaf</tissue>
    </source>
</reference>
<evidence type="ECO:0000256" key="1">
    <source>
        <dbReference type="ARBA" id="ARBA00004613"/>
    </source>
</evidence>
<dbReference type="InterPro" id="IPR010264">
    <property type="entry name" value="Self-incomp_S1"/>
</dbReference>
<dbReference type="Gramene" id="PSS35720">
    <property type="protein sequence ID" value="PSS35720"/>
    <property type="gene ID" value="CEY00_Acc00250"/>
</dbReference>
<evidence type="ECO:0000313" key="7">
    <source>
        <dbReference type="EMBL" id="PSS35720.1"/>
    </source>
</evidence>
<evidence type="ECO:0000256" key="4">
    <source>
        <dbReference type="ARBA" id="ARBA00022525"/>
    </source>
</evidence>
<dbReference type="OMA" id="FYRSWDK"/>
<dbReference type="GO" id="GO:0060320">
    <property type="term" value="P:rejection of self pollen"/>
    <property type="evidence" value="ECO:0007669"/>
    <property type="project" value="UniProtKB-KW"/>
</dbReference>
<comment type="subcellular location">
    <subcellularLocation>
        <location evidence="1">Secreted</location>
    </subcellularLocation>
</comment>
<dbReference type="GO" id="GO:0005576">
    <property type="term" value="C:extracellular region"/>
    <property type="evidence" value="ECO:0007669"/>
    <property type="project" value="UniProtKB-SubCell"/>
</dbReference>
<dbReference type="PANTHER" id="PTHR35630">
    <property type="entry name" value="LEGUMINOSIN GROUP486 SECRETED PEPTIDE"/>
    <property type="match status" value="1"/>
</dbReference>
<evidence type="ECO:0000256" key="2">
    <source>
        <dbReference type="ARBA" id="ARBA00005581"/>
    </source>
</evidence>
<name>A0A2R6S0C0_ACTCC</name>
<feature type="chain" id="PRO_5015350445" evidence="6">
    <location>
        <begin position="18"/>
        <end position="131"/>
    </location>
</feature>
<accession>A0A2R6S0C0</accession>
<reference evidence="8" key="2">
    <citation type="journal article" date="2018" name="BMC Genomics">
        <title>A manually annotated Actinidia chinensis var. chinensis (kiwifruit) genome highlights the challenges associated with draft genomes and gene prediction in plants.</title>
        <authorList>
            <person name="Pilkington S.M."/>
            <person name="Crowhurst R."/>
            <person name="Hilario E."/>
            <person name="Nardozza S."/>
            <person name="Fraser L."/>
            <person name="Peng Y."/>
            <person name="Gunaseelan K."/>
            <person name="Simpson R."/>
            <person name="Tahir J."/>
            <person name="Deroles S.C."/>
            <person name="Templeton K."/>
            <person name="Luo Z."/>
            <person name="Davy M."/>
            <person name="Cheng C."/>
            <person name="McNeilage M."/>
            <person name="Scaglione D."/>
            <person name="Liu Y."/>
            <person name="Zhang Q."/>
            <person name="Datson P."/>
            <person name="De Silva N."/>
            <person name="Gardiner S.E."/>
            <person name="Bassett H."/>
            <person name="Chagne D."/>
            <person name="McCallum J."/>
            <person name="Dzierzon H."/>
            <person name="Deng C."/>
            <person name="Wang Y.Y."/>
            <person name="Barron L."/>
            <person name="Manako K."/>
            <person name="Bowen J."/>
            <person name="Foster T.M."/>
            <person name="Erridge Z.A."/>
            <person name="Tiffin H."/>
            <person name="Waite C.N."/>
            <person name="Davies K.M."/>
            <person name="Grierson E.P."/>
            <person name="Laing W.A."/>
            <person name="Kirk R."/>
            <person name="Chen X."/>
            <person name="Wood M."/>
            <person name="Montefiori M."/>
            <person name="Brummell D.A."/>
            <person name="Schwinn K.E."/>
            <person name="Catanach A."/>
            <person name="Fullerton C."/>
            <person name="Li D."/>
            <person name="Meiyalaghan S."/>
            <person name="Nieuwenhuizen N."/>
            <person name="Read N."/>
            <person name="Prakash R."/>
            <person name="Hunter D."/>
            <person name="Zhang H."/>
            <person name="McKenzie M."/>
            <person name="Knabel M."/>
            <person name="Harris A."/>
            <person name="Allan A.C."/>
            <person name="Gleave A."/>
            <person name="Chen A."/>
            <person name="Janssen B.J."/>
            <person name="Plunkett B."/>
            <person name="Ampomah-Dwamena C."/>
            <person name="Voogd C."/>
            <person name="Leif D."/>
            <person name="Lafferty D."/>
            <person name="Souleyre E.J.F."/>
            <person name="Varkonyi-Gasic E."/>
            <person name="Gambi F."/>
            <person name="Hanley J."/>
            <person name="Yao J.L."/>
            <person name="Cheung J."/>
            <person name="David K.M."/>
            <person name="Warren B."/>
            <person name="Marsh K."/>
            <person name="Snowden K.C."/>
            <person name="Lin-Wang K."/>
            <person name="Brian L."/>
            <person name="Martinez-Sanchez M."/>
            <person name="Wang M."/>
            <person name="Ileperuma N."/>
            <person name="Macnee N."/>
            <person name="Campin R."/>
            <person name="McAtee P."/>
            <person name="Drummond R.S.M."/>
            <person name="Espley R.V."/>
            <person name="Ireland H.S."/>
            <person name="Wu R."/>
            <person name="Atkinson R.G."/>
            <person name="Karunairetnam S."/>
            <person name="Bulley S."/>
            <person name="Chunkath S."/>
            <person name="Hanley Z."/>
            <person name="Storey R."/>
            <person name="Thrimawithana A.H."/>
            <person name="Thomson S."/>
            <person name="David C."/>
            <person name="Testolin R."/>
            <person name="Huang H."/>
            <person name="Hellens R.P."/>
            <person name="Schaffer R.J."/>
        </authorList>
    </citation>
    <scope>NUCLEOTIDE SEQUENCE [LARGE SCALE GENOMIC DNA]</scope>
    <source>
        <strain evidence="8">cv. Red5</strain>
    </source>
</reference>
<keyword evidence="5 6" id="KW-0732">Signal</keyword>
<keyword evidence="8" id="KW-1185">Reference proteome</keyword>